<proteinExistence type="predicted"/>
<accession>A0A8H3ZCT2</accession>
<comment type="caution">
    <text evidence="1">The sequence shown here is derived from an EMBL/GenBank/DDBJ whole genome shotgun (WGS) entry which is preliminary data.</text>
</comment>
<sequence length="186" mass="19773">MREDWTRKMNLTSDLRSMEPEQLDFQMAKANKCYDVDVVVERVADDDVAGDAVGVDMTGAAVDGCLGEKKSMPTAWEATKQDGLIPSPPMVLGGVSRFPTLARLPGVCDDWEADTEYELYFCCEGGGGSSNVGRVGAFGLRDAKPDGAPIESGPGCIWAERATAAATVTVAFNSGPNGQKECRGLE</sequence>
<evidence type="ECO:0000313" key="1">
    <source>
        <dbReference type="EMBL" id="KAE9988602.1"/>
    </source>
</evidence>
<evidence type="ECO:0000313" key="2">
    <source>
        <dbReference type="Proteomes" id="UP000447873"/>
    </source>
</evidence>
<dbReference type="Proteomes" id="UP000447873">
    <property type="component" value="Unassembled WGS sequence"/>
</dbReference>
<reference evidence="1 2" key="1">
    <citation type="submission" date="2018-12" db="EMBL/GenBank/DDBJ databases">
        <title>Venturia inaequalis Genome Resource.</title>
        <authorList>
            <person name="Lichtner F.J."/>
        </authorList>
    </citation>
    <scope>NUCLEOTIDE SEQUENCE [LARGE SCALE GENOMIC DNA]</scope>
    <source>
        <strain evidence="1 2">120213</strain>
    </source>
</reference>
<organism evidence="1 2">
    <name type="scientific">Venturia inaequalis</name>
    <name type="common">Apple scab fungus</name>
    <dbReference type="NCBI Taxonomy" id="5025"/>
    <lineage>
        <taxon>Eukaryota</taxon>
        <taxon>Fungi</taxon>
        <taxon>Dikarya</taxon>
        <taxon>Ascomycota</taxon>
        <taxon>Pezizomycotina</taxon>
        <taxon>Dothideomycetes</taxon>
        <taxon>Pleosporomycetidae</taxon>
        <taxon>Venturiales</taxon>
        <taxon>Venturiaceae</taxon>
        <taxon>Venturia</taxon>
    </lineage>
</organism>
<name>A0A8H3ZCT2_VENIN</name>
<dbReference type="AlphaFoldDB" id="A0A8H3ZCT2"/>
<dbReference type="EMBL" id="WNWS01000006">
    <property type="protein sequence ID" value="KAE9988602.1"/>
    <property type="molecule type" value="Genomic_DNA"/>
</dbReference>
<protein>
    <submittedName>
        <fullName evidence="1">Uncharacterized protein</fullName>
    </submittedName>
</protein>
<gene>
    <name evidence="1" type="ORF">EG328_009735</name>
</gene>